<proteinExistence type="predicted"/>
<dbReference type="Proteomes" id="UP000699691">
    <property type="component" value="Unassembled WGS sequence"/>
</dbReference>
<accession>A0A955RX65</accession>
<evidence type="ECO:0000313" key="2">
    <source>
        <dbReference type="Proteomes" id="UP000699691"/>
    </source>
</evidence>
<comment type="caution">
    <text evidence="1">The sequence shown here is derived from an EMBL/GenBank/DDBJ whole genome shotgun (WGS) entry which is preliminary data.</text>
</comment>
<feature type="non-terminal residue" evidence="1">
    <location>
        <position position="103"/>
    </location>
</feature>
<dbReference type="AlphaFoldDB" id="A0A955RX65"/>
<reference evidence="1" key="2">
    <citation type="journal article" date="2021" name="Microbiome">
        <title>Successional dynamics and alternative stable states in a saline activated sludge microbial community over 9 years.</title>
        <authorList>
            <person name="Wang Y."/>
            <person name="Ye J."/>
            <person name="Ju F."/>
            <person name="Liu L."/>
            <person name="Boyd J.A."/>
            <person name="Deng Y."/>
            <person name="Parks D.H."/>
            <person name="Jiang X."/>
            <person name="Yin X."/>
            <person name="Woodcroft B.J."/>
            <person name="Tyson G.W."/>
            <person name="Hugenholtz P."/>
            <person name="Polz M.F."/>
            <person name="Zhang T."/>
        </authorList>
    </citation>
    <scope>NUCLEOTIDE SEQUENCE</scope>
    <source>
        <strain evidence="1">HKST-UBA02</strain>
    </source>
</reference>
<organism evidence="1 2">
    <name type="scientific">candidate division WWE3 bacterium</name>
    <dbReference type="NCBI Taxonomy" id="2053526"/>
    <lineage>
        <taxon>Bacteria</taxon>
        <taxon>Katanobacteria</taxon>
    </lineage>
</organism>
<reference evidence="1" key="1">
    <citation type="submission" date="2020-04" db="EMBL/GenBank/DDBJ databases">
        <authorList>
            <person name="Zhang T."/>
        </authorList>
    </citation>
    <scope>NUCLEOTIDE SEQUENCE</scope>
    <source>
        <strain evidence="1">HKST-UBA02</strain>
    </source>
</reference>
<evidence type="ECO:0000313" key="1">
    <source>
        <dbReference type="EMBL" id="MCA9397753.1"/>
    </source>
</evidence>
<dbReference type="EMBL" id="JAGQKY010000129">
    <property type="protein sequence ID" value="MCA9397753.1"/>
    <property type="molecule type" value="Genomic_DNA"/>
</dbReference>
<name>A0A955RX65_UNCKA</name>
<sequence length="103" mass="12442">MRHHIVQEQYIRQWCPNQKNCQVWIHTYSDDKTFQKGPGWKGFWREDFNIYDKEGEEDAYYLPEKVTAHVDNLGLNAIRDIKFGKQFEGPNRCYIAFYTALQY</sequence>
<protein>
    <submittedName>
        <fullName evidence="1">Uncharacterized protein</fullName>
    </submittedName>
</protein>
<gene>
    <name evidence="1" type="ORF">KC573_02900</name>
</gene>